<protein>
    <submittedName>
        <fullName evidence="4">Glycosyl hydrolase</fullName>
    </submittedName>
</protein>
<dbReference type="Gene3D" id="2.60.40.1190">
    <property type="match status" value="1"/>
</dbReference>
<keyword evidence="5" id="KW-1185">Reference proteome</keyword>
<dbReference type="GO" id="GO:0016787">
    <property type="term" value="F:hydrolase activity"/>
    <property type="evidence" value="ECO:0007669"/>
    <property type="project" value="UniProtKB-KW"/>
</dbReference>
<organism evidence="4 5">
    <name type="scientific">Paenibacillus spongiae</name>
    <dbReference type="NCBI Taxonomy" id="2909671"/>
    <lineage>
        <taxon>Bacteria</taxon>
        <taxon>Bacillati</taxon>
        <taxon>Bacillota</taxon>
        <taxon>Bacilli</taxon>
        <taxon>Bacillales</taxon>
        <taxon>Paenibacillaceae</taxon>
        <taxon>Paenibacillus</taxon>
    </lineage>
</organism>
<feature type="signal peptide" evidence="1">
    <location>
        <begin position="1"/>
        <end position="24"/>
    </location>
</feature>
<dbReference type="Proteomes" id="UP001057877">
    <property type="component" value="Chromosome"/>
</dbReference>
<sequence length="1096" mass="118818">MFRYRKARLAILALVLLVSSMGFTAGERNEAHASAAPVQDAPISDFESGDDGWSLSLGPEFPGAEGSLERVNADAGSGSFSGRLAGSFSGGGAYVAMNKALDALAMRQLELMVKTADLSAIRLRVTDATGQVHQQTLALQADAGWQKLTVSAFDAGVNYSHWGGANDGAYHAPATEVTFLMERSELVQGKNSAELLLDDIVAKVDLPLLSIEQTALGNVFEGTDTAAFRIVTQGDAVTWKIDDLWGNPVRQGTEAIAGGTGELNVPNLQQGYYRMTMTAEKAGAQLASAETSFALLAPLDPGQAAADSPFGVATHFGQWWNPELIPLIRMAGAGSIRDELYWGNVEPERGVYRFPGTYDRYMSELQRNGLDPFIIFSYANALYDEGSTPYSDEGRQGFAQYGKSILQHYGDQVKWVEVYNEFNIGFGDTGNGPADSKPDYYYKLLKETYQTVKAEDSNVVVVGAATAGTPWDWLEEVFRLGGLEVMDAVSIHPYRYPDTPEGLVQDLTRLQSLIRQYNNGQPKPIWITEMGWPTQRDFRGVSEETQASYVVRSHVAALSQGVEKFFWYDFMNDGTNEMYNEHNFGIIRHPADAKGKYTPKPAYAAYAAMTRQLTGLSYTRAEQIGEGISSHLFKGNGQEVRVLWAAEPTDLTLKTNRSITVTDVVGNKKTYYPDKSNVIYLTVGQDPIYVGGNVKSFELGSKYTLSGSEAFVGEPIPLAFAVDNTVPPRAPIAASLAVNGQSYDLTARPGEREETAIPLSGADAAGMKTVSGDIIVDGKPVGRLTTEVRIIHPVQLQVKHVLRGETDALQVQLDNRSSQPYVLDRIEWQIGNQSGEQTGGLTVPAASTGRMELALPSLPAGELHSMKLALEAEGFPSATFEGRLKLVGNGGYTPLAAKTVTVDGTPDDLSTVPGVDLSVDGTVQTVQGGFNGAEDLSGQVWVTWDQEHLYLSASIHDDVFSQTATDAGIWNGDSIQFAVSQGTPGENIEMHEFGVALTNEGPQVYRWMGANGQPAGLVRSAQAAVTRDEANKNTYYELALPWEELAPVEAEDGLFSLSYLVNDNDGQGRKGWIEWASGIGFGKNPAEFKPVRLMLE</sequence>
<dbReference type="Gene3D" id="2.60.120.260">
    <property type="entry name" value="Galactose-binding domain-like"/>
    <property type="match status" value="1"/>
</dbReference>
<keyword evidence="4" id="KW-0378">Hydrolase</keyword>
<evidence type="ECO:0000259" key="2">
    <source>
        <dbReference type="Pfam" id="PF06452"/>
    </source>
</evidence>
<feature type="domain" description="Carbohydrate-binding" evidence="2">
    <location>
        <begin position="928"/>
        <end position="1088"/>
    </location>
</feature>
<evidence type="ECO:0000259" key="3">
    <source>
        <dbReference type="Pfam" id="PF11790"/>
    </source>
</evidence>
<dbReference type="PANTHER" id="PTHR12631">
    <property type="entry name" value="ALPHA-L-IDURONIDASE"/>
    <property type="match status" value="1"/>
</dbReference>
<feature type="chain" id="PRO_5046447208" evidence="1">
    <location>
        <begin position="25"/>
        <end position="1096"/>
    </location>
</feature>
<dbReference type="InterPro" id="IPR017853">
    <property type="entry name" value="GH"/>
</dbReference>
<evidence type="ECO:0000313" key="4">
    <source>
        <dbReference type="EMBL" id="UVI29740.1"/>
    </source>
</evidence>
<reference evidence="4" key="1">
    <citation type="submission" date="2022-01" db="EMBL/GenBank/DDBJ databases">
        <title>Paenibacillus spongiae sp. nov., isolated from marine sponge.</title>
        <authorList>
            <person name="Li Z."/>
            <person name="Zhang M."/>
        </authorList>
    </citation>
    <scope>NUCLEOTIDE SEQUENCE</scope>
    <source>
        <strain evidence="4">PHS-Z3</strain>
    </source>
</reference>
<feature type="domain" description="Asl1-like glycosyl hydrolase catalytic" evidence="3">
    <location>
        <begin position="406"/>
        <end position="580"/>
    </location>
</feature>
<dbReference type="SUPFAM" id="SSF51445">
    <property type="entry name" value="(Trans)glycosidases"/>
    <property type="match status" value="1"/>
</dbReference>
<dbReference type="EMBL" id="CP091430">
    <property type="protein sequence ID" value="UVI29740.1"/>
    <property type="molecule type" value="Genomic_DNA"/>
</dbReference>
<dbReference type="SUPFAM" id="SSF49344">
    <property type="entry name" value="CBD9-like"/>
    <property type="match status" value="1"/>
</dbReference>
<dbReference type="CDD" id="cd09621">
    <property type="entry name" value="CBM9_like_5"/>
    <property type="match status" value="1"/>
</dbReference>
<dbReference type="InterPro" id="IPR010502">
    <property type="entry name" value="Carb-bd_dom_fam9"/>
</dbReference>
<gene>
    <name evidence="4" type="ORF">L1F29_30765</name>
</gene>
<accession>A0ABY5SAD0</accession>
<dbReference type="RefSeq" id="WP_258385827.1">
    <property type="nucleotide sequence ID" value="NZ_CP091430.1"/>
</dbReference>
<dbReference type="PANTHER" id="PTHR12631:SF10">
    <property type="entry name" value="BETA-XYLOSIDASE-LIKE PROTEIN-RELATED"/>
    <property type="match status" value="1"/>
</dbReference>
<proteinExistence type="predicted"/>
<dbReference type="Pfam" id="PF11790">
    <property type="entry name" value="Glyco_hydro_cc"/>
    <property type="match status" value="1"/>
</dbReference>
<dbReference type="Gene3D" id="3.20.20.80">
    <property type="entry name" value="Glycosidases"/>
    <property type="match status" value="1"/>
</dbReference>
<name>A0ABY5SAD0_9BACL</name>
<dbReference type="InterPro" id="IPR024655">
    <property type="entry name" value="Asl1_glyco_hydro_catalytic"/>
</dbReference>
<dbReference type="InterPro" id="IPR051923">
    <property type="entry name" value="Glycosyl_Hydrolase_39"/>
</dbReference>
<evidence type="ECO:0000256" key="1">
    <source>
        <dbReference type="SAM" id="SignalP"/>
    </source>
</evidence>
<evidence type="ECO:0000313" key="5">
    <source>
        <dbReference type="Proteomes" id="UP001057877"/>
    </source>
</evidence>
<keyword evidence="1" id="KW-0732">Signal</keyword>
<dbReference type="Pfam" id="PF06452">
    <property type="entry name" value="CBM9_1"/>
    <property type="match status" value="1"/>
</dbReference>